<evidence type="ECO:0000256" key="1">
    <source>
        <dbReference type="SAM" id="MobiDB-lite"/>
    </source>
</evidence>
<dbReference type="Gene3D" id="3.40.1800.10">
    <property type="entry name" value="His-Me finger endonucleases"/>
    <property type="match status" value="1"/>
</dbReference>
<dbReference type="InterPro" id="IPR004211">
    <property type="entry name" value="Endonuclease_7"/>
</dbReference>
<name>A0ABV6REG7_9MICO</name>
<dbReference type="RefSeq" id="WP_376982458.1">
    <property type="nucleotide sequence ID" value="NZ_JBHLSV010000023.1"/>
</dbReference>
<proteinExistence type="predicted"/>
<dbReference type="EMBL" id="JBHLSV010000023">
    <property type="protein sequence ID" value="MFC0675400.1"/>
    <property type="molecule type" value="Genomic_DNA"/>
</dbReference>
<feature type="region of interest" description="Disordered" evidence="1">
    <location>
        <begin position="230"/>
        <end position="257"/>
    </location>
</feature>
<accession>A0ABV6REG7</accession>
<keyword evidence="2" id="KW-0378">Hydrolase</keyword>
<dbReference type="Proteomes" id="UP001589793">
    <property type="component" value="Unassembled WGS sequence"/>
</dbReference>
<evidence type="ECO:0000313" key="3">
    <source>
        <dbReference type="Proteomes" id="UP001589793"/>
    </source>
</evidence>
<keyword evidence="2" id="KW-0540">Nuclease</keyword>
<reference evidence="2 3" key="1">
    <citation type="submission" date="2024-09" db="EMBL/GenBank/DDBJ databases">
        <authorList>
            <person name="Sun Q."/>
            <person name="Mori K."/>
        </authorList>
    </citation>
    <scope>NUCLEOTIDE SEQUENCE [LARGE SCALE GENOMIC DNA]</scope>
    <source>
        <strain evidence="2 3">CICC 10874</strain>
    </source>
</reference>
<sequence>MPRGRSRGAALGSDGLWHLIAVDDASPTRDVPCCGDGILSQPDGLELTCASTGAVARCEQPQCGDVHLDPSRAGGLCCPWTVPRSLRCGGAERWPRADLRSSSRLRGIAFRLLARFGHTCQACRLSDAHVVDHDHVSGLVRGLICGDCNLRIETCLHLDGCGFSSSLNAPPALPLRLLCSRSPTSAERQRLLATALLLQQDPELARCTESLSDDAPLFQDSGSRRRIRLTSRAGTNASSEARSQPLWEAPHATRGLT</sequence>
<dbReference type="InterPro" id="IPR044925">
    <property type="entry name" value="His-Me_finger_sf"/>
</dbReference>
<dbReference type="SUPFAM" id="SSF54060">
    <property type="entry name" value="His-Me finger endonucleases"/>
    <property type="match status" value="1"/>
</dbReference>
<dbReference type="Pfam" id="PF02945">
    <property type="entry name" value="Endonuclease_7"/>
    <property type="match status" value="1"/>
</dbReference>
<keyword evidence="3" id="KW-1185">Reference proteome</keyword>
<gene>
    <name evidence="2" type="ORF">ACFFF6_15650</name>
</gene>
<evidence type="ECO:0000313" key="2">
    <source>
        <dbReference type="EMBL" id="MFC0675400.1"/>
    </source>
</evidence>
<dbReference type="GO" id="GO:0004519">
    <property type="term" value="F:endonuclease activity"/>
    <property type="evidence" value="ECO:0007669"/>
    <property type="project" value="UniProtKB-KW"/>
</dbReference>
<feature type="compositionally biased region" description="Polar residues" evidence="1">
    <location>
        <begin position="232"/>
        <end position="242"/>
    </location>
</feature>
<keyword evidence="2" id="KW-0255">Endonuclease</keyword>
<dbReference type="InterPro" id="IPR038563">
    <property type="entry name" value="Endonuclease_7_sf"/>
</dbReference>
<organism evidence="2 3">
    <name type="scientific">Brachybacterium hainanense</name>
    <dbReference type="NCBI Taxonomy" id="1541174"/>
    <lineage>
        <taxon>Bacteria</taxon>
        <taxon>Bacillati</taxon>
        <taxon>Actinomycetota</taxon>
        <taxon>Actinomycetes</taxon>
        <taxon>Micrococcales</taxon>
        <taxon>Dermabacteraceae</taxon>
        <taxon>Brachybacterium</taxon>
    </lineage>
</organism>
<protein>
    <submittedName>
        <fullName evidence="2">Endonuclease domain-containing protein</fullName>
    </submittedName>
</protein>
<comment type="caution">
    <text evidence="2">The sequence shown here is derived from an EMBL/GenBank/DDBJ whole genome shotgun (WGS) entry which is preliminary data.</text>
</comment>